<protein>
    <recommendedName>
        <fullName evidence="1">F-box domain-containing protein</fullName>
    </recommendedName>
</protein>
<organism evidence="2 3">
    <name type="scientific">Buddleja alternifolia</name>
    <dbReference type="NCBI Taxonomy" id="168488"/>
    <lineage>
        <taxon>Eukaryota</taxon>
        <taxon>Viridiplantae</taxon>
        <taxon>Streptophyta</taxon>
        <taxon>Embryophyta</taxon>
        <taxon>Tracheophyta</taxon>
        <taxon>Spermatophyta</taxon>
        <taxon>Magnoliopsida</taxon>
        <taxon>eudicotyledons</taxon>
        <taxon>Gunneridae</taxon>
        <taxon>Pentapetalae</taxon>
        <taxon>asterids</taxon>
        <taxon>lamiids</taxon>
        <taxon>Lamiales</taxon>
        <taxon>Scrophulariaceae</taxon>
        <taxon>Buddlejeae</taxon>
        <taxon>Buddleja</taxon>
    </lineage>
</organism>
<dbReference type="SUPFAM" id="SSF81383">
    <property type="entry name" value="F-box domain"/>
    <property type="match status" value="1"/>
</dbReference>
<dbReference type="InterPro" id="IPR045283">
    <property type="entry name" value="AT3G44326-like"/>
</dbReference>
<comment type="caution">
    <text evidence="2">The sequence shown here is derived from an EMBL/GenBank/DDBJ whole genome shotgun (WGS) entry which is preliminary data.</text>
</comment>
<dbReference type="InterPro" id="IPR036047">
    <property type="entry name" value="F-box-like_dom_sf"/>
</dbReference>
<dbReference type="Proteomes" id="UP000826271">
    <property type="component" value="Unassembled WGS sequence"/>
</dbReference>
<sequence>MESASGHFKTLNRDIIVNIMSRLNGCTLTATASTCTDLRDATKDEIIWKKLCHETWPPTSMKQLPFRGGFKSLHTHAFPLILYNEAATQFPKQSTTLDTSSSARDLTSLIDIYFKGRCIISKTMEGITEGTENDHFD</sequence>
<gene>
    <name evidence="2" type="ORF">BUALT_Bualt10G0001600</name>
</gene>
<proteinExistence type="predicted"/>
<reference evidence="2" key="1">
    <citation type="submission" date="2019-10" db="EMBL/GenBank/DDBJ databases">
        <authorList>
            <person name="Zhang R."/>
            <person name="Pan Y."/>
            <person name="Wang J."/>
            <person name="Ma R."/>
            <person name="Yu S."/>
        </authorList>
    </citation>
    <scope>NUCLEOTIDE SEQUENCE</scope>
    <source>
        <strain evidence="2">LA-IB0</strain>
        <tissue evidence="2">Leaf</tissue>
    </source>
</reference>
<dbReference type="AlphaFoldDB" id="A0AAV6WVW4"/>
<dbReference type="EMBL" id="WHWC01000010">
    <property type="protein sequence ID" value="KAG8374503.1"/>
    <property type="molecule type" value="Genomic_DNA"/>
</dbReference>
<accession>A0AAV6WVW4</accession>
<dbReference type="Pfam" id="PF12937">
    <property type="entry name" value="F-box-like"/>
    <property type="match status" value="1"/>
</dbReference>
<dbReference type="PANTHER" id="PTHR33736:SF15">
    <property type="entry name" value="F-BOX DOMAIN-CONTAINING PROTEIN"/>
    <property type="match status" value="1"/>
</dbReference>
<evidence type="ECO:0000313" key="3">
    <source>
        <dbReference type="Proteomes" id="UP000826271"/>
    </source>
</evidence>
<name>A0AAV6WVW4_9LAMI</name>
<dbReference type="PANTHER" id="PTHR33736">
    <property type="entry name" value="F-BOX PROTEIN-RELATED"/>
    <property type="match status" value="1"/>
</dbReference>
<evidence type="ECO:0000313" key="2">
    <source>
        <dbReference type="EMBL" id="KAG8374503.1"/>
    </source>
</evidence>
<keyword evidence="3" id="KW-1185">Reference proteome</keyword>
<dbReference type="Gene3D" id="1.20.1280.50">
    <property type="match status" value="1"/>
</dbReference>
<dbReference type="InterPro" id="IPR001810">
    <property type="entry name" value="F-box_dom"/>
</dbReference>
<evidence type="ECO:0000259" key="1">
    <source>
        <dbReference type="Pfam" id="PF12937"/>
    </source>
</evidence>
<feature type="domain" description="F-box" evidence="1">
    <location>
        <begin position="14"/>
        <end position="53"/>
    </location>
</feature>